<dbReference type="InterPro" id="IPR049166">
    <property type="entry name" value="GH39_cat"/>
</dbReference>
<evidence type="ECO:0000256" key="1">
    <source>
        <dbReference type="ARBA" id="ARBA00008875"/>
    </source>
</evidence>
<dbReference type="PROSITE" id="PS01027">
    <property type="entry name" value="GLYCOSYL_HYDROL_F39"/>
    <property type="match status" value="1"/>
</dbReference>
<evidence type="ECO:0000256" key="4">
    <source>
        <dbReference type="PIRSR" id="PIRSR600514-1"/>
    </source>
</evidence>
<evidence type="ECO:0000256" key="2">
    <source>
        <dbReference type="ARBA" id="ARBA00022801"/>
    </source>
</evidence>
<reference evidence="6 7" key="1">
    <citation type="submission" date="2018-09" db="EMBL/GenBank/DDBJ databases">
        <title>Murine metabolic-syndrome-specific gut microbial biobank.</title>
        <authorList>
            <person name="Liu C."/>
        </authorList>
    </citation>
    <scope>NUCLEOTIDE SEQUENCE [LARGE SCALE GENOMIC DNA]</scope>
    <source>
        <strain evidence="6 7">0.1xD8-82</strain>
    </source>
</reference>
<evidence type="ECO:0000259" key="5">
    <source>
        <dbReference type="Pfam" id="PF01229"/>
    </source>
</evidence>
<dbReference type="GO" id="GO:0004553">
    <property type="term" value="F:hydrolase activity, hydrolyzing O-glycosyl compounds"/>
    <property type="evidence" value="ECO:0007669"/>
    <property type="project" value="InterPro"/>
</dbReference>
<sequence>MNMELEIRMEDKTDSDRELKHYWSECIGAGRAKEALRADWQQQFSEAVKQFGIKYVRFHGVFHDDMFVYRDSYGSGFGPDVKLPEVLYTFSYVDKVYDFILSRGVYPFVELGFMPTGIATQPNTLFWWRANCCPPTDMNKWCELVERTVAHWVERYGVECVRKWRFEVWNEPNLVPYFWTGTRKQYFELYDATVRVIKKIDDKLMVGGPSTSVFVPDDRYKGETEDRSVEAATAQAQDYDALNWQPVWIREFLDFCRQRELPVDFLTTHLYPTDNAFGANGEMVGISRHADATYEDLLKLNNIIKESSYPNAELHITEWSHSPSSRDFMHDTVYAAVYIVRAYLKSIGLTDSMSYWTFSDIFEEGGAGIGAFHGGFGMINEQGIHKPVYHAFRMMERLGDKILHISERGIVTTGKESGSAAGIFFHYPNELNGKGIGSSENYAGTLRLSEVGKPIQIHQVIEGLKPKAQYAVETLDMDHGNVLKQWHDLGEPLNLSQEQEKFLKKVADELKIQFFQADEKGRLEFVSELKPWSIVSFYQL</sequence>
<dbReference type="RefSeq" id="WP_120465823.1">
    <property type="nucleotide sequence ID" value="NZ_RAYQ01000001.1"/>
</dbReference>
<dbReference type="Gene3D" id="2.60.40.1500">
    <property type="entry name" value="Glycosyl hydrolase domain, family 39"/>
    <property type="match status" value="1"/>
</dbReference>
<feature type="active site" description="Proton donor" evidence="4">
    <location>
        <position position="171"/>
    </location>
</feature>
<dbReference type="InterPro" id="IPR049165">
    <property type="entry name" value="GH39_as"/>
</dbReference>
<comment type="caution">
    <text evidence="6">The sequence shown here is derived from an EMBL/GenBank/DDBJ whole genome shotgun (WGS) entry which is preliminary data.</text>
</comment>
<dbReference type="InterPro" id="IPR051923">
    <property type="entry name" value="Glycosyl_Hydrolase_39"/>
</dbReference>
<dbReference type="SUPFAM" id="SSF51011">
    <property type="entry name" value="Glycosyl hydrolase domain"/>
    <property type="match status" value="1"/>
</dbReference>
<dbReference type="InterPro" id="IPR017853">
    <property type="entry name" value="GH"/>
</dbReference>
<dbReference type="Gene3D" id="3.20.20.80">
    <property type="entry name" value="Glycosidases"/>
    <property type="match status" value="1"/>
</dbReference>
<proteinExistence type="inferred from homology"/>
<keyword evidence="7" id="KW-1185">Reference proteome</keyword>
<evidence type="ECO:0000313" key="6">
    <source>
        <dbReference type="EMBL" id="RKI94123.1"/>
    </source>
</evidence>
<dbReference type="PRINTS" id="PR00745">
    <property type="entry name" value="GLHYDRLASE39"/>
</dbReference>
<name>A0A3A9B305_9FIRM</name>
<dbReference type="OrthoDB" id="9776971at2"/>
<dbReference type="PANTHER" id="PTHR12631:SF10">
    <property type="entry name" value="BETA-XYLOSIDASE-LIKE PROTEIN-RELATED"/>
    <property type="match status" value="1"/>
</dbReference>
<comment type="similarity">
    <text evidence="1">Belongs to the glycosyl hydrolase 39 family.</text>
</comment>
<protein>
    <submittedName>
        <fullName evidence="6">Beta-xylosidase</fullName>
    </submittedName>
</protein>
<dbReference type="Proteomes" id="UP000280696">
    <property type="component" value="Unassembled WGS sequence"/>
</dbReference>
<dbReference type="Pfam" id="PF01229">
    <property type="entry name" value="Glyco_hydro_39"/>
    <property type="match status" value="2"/>
</dbReference>
<dbReference type="SUPFAM" id="SSF51445">
    <property type="entry name" value="(Trans)glycosidases"/>
    <property type="match status" value="1"/>
</dbReference>
<evidence type="ECO:0000256" key="3">
    <source>
        <dbReference type="ARBA" id="ARBA00023295"/>
    </source>
</evidence>
<feature type="domain" description="Glycosyl hydrolases family 39 N-terminal catalytic" evidence="5">
    <location>
        <begin position="247"/>
        <end position="509"/>
    </location>
</feature>
<dbReference type="AlphaFoldDB" id="A0A3A9B305"/>
<dbReference type="EMBL" id="RAYQ01000001">
    <property type="protein sequence ID" value="RKI94123.1"/>
    <property type="molecule type" value="Genomic_DNA"/>
</dbReference>
<gene>
    <name evidence="6" type="ORF">D7V94_00660</name>
</gene>
<dbReference type="GO" id="GO:0005975">
    <property type="term" value="P:carbohydrate metabolic process"/>
    <property type="evidence" value="ECO:0007669"/>
    <property type="project" value="InterPro"/>
</dbReference>
<feature type="domain" description="Glycosyl hydrolases family 39 N-terminal catalytic" evidence="5">
    <location>
        <begin position="12"/>
        <end position="213"/>
    </location>
</feature>
<organism evidence="6 7">
    <name type="scientific">Parablautia intestinalis</name>
    <dbReference type="NCBI Taxonomy" id="2320100"/>
    <lineage>
        <taxon>Bacteria</taxon>
        <taxon>Bacillati</taxon>
        <taxon>Bacillota</taxon>
        <taxon>Clostridia</taxon>
        <taxon>Lachnospirales</taxon>
        <taxon>Lachnospiraceae</taxon>
        <taxon>Parablautia</taxon>
    </lineage>
</organism>
<evidence type="ECO:0000313" key="7">
    <source>
        <dbReference type="Proteomes" id="UP000280696"/>
    </source>
</evidence>
<accession>A0A3A9B305</accession>
<dbReference type="PANTHER" id="PTHR12631">
    <property type="entry name" value="ALPHA-L-IDURONIDASE"/>
    <property type="match status" value="1"/>
</dbReference>
<keyword evidence="2" id="KW-0378">Hydrolase</keyword>
<dbReference type="InterPro" id="IPR000514">
    <property type="entry name" value="Glyco_hydro_39"/>
</dbReference>
<keyword evidence="3" id="KW-0326">Glycosidase</keyword>